<dbReference type="GeneID" id="120281769"/>
<accession>A0AB40CWL1</accession>
<dbReference type="PANTHER" id="PTHR48047">
    <property type="entry name" value="GLYCOSYLTRANSFERASE"/>
    <property type="match status" value="1"/>
</dbReference>
<reference evidence="6" key="1">
    <citation type="submission" date="2025-08" db="UniProtKB">
        <authorList>
            <consortium name="RefSeq"/>
        </authorList>
    </citation>
    <scope>IDENTIFICATION</scope>
</reference>
<comment type="similarity">
    <text evidence="1 3">Belongs to the UDP-glycosyltransferase family.</text>
</comment>
<dbReference type="Gene3D" id="3.40.50.2000">
    <property type="entry name" value="Glycogen Phosphorylase B"/>
    <property type="match status" value="2"/>
</dbReference>
<evidence type="ECO:0000313" key="6">
    <source>
        <dbReference type="RefSeq" id="XP_039144398.1"/>
    </source>
</evidence>
<dbReference type="InterPro" id="IPR035595">
    <property type="entry name" value="UDP_glycos_trans_CS"/>
</dbReference>
<evidence type="ECO:0000256" key="4">
    <source>
        <dbReference type="RuleBase" id="RU362057"/>
    </source>
</evidence>
<keyword evidence="3" id="KW-0328">Glycosyltransferase</keyword>
<dbReference type="RefSeq" id="XP_039144398.1">
    <property type="nucleotide sequence ID" value="XM_039288464.1"/>
</dbReference>
<protein>
    <recommendedName>
        <fullName evidence="4">Glycosyltransferase</fullName>
        <ecNumber evidence="4">2.4.1.-</ecNumber>
    </recommendedName>
</protein>
<evidence type="ECO:0000256" key="3">
    <source>
        <dbReference type="RuleBase" id="RU003718"/>
    </source>
</evidence>
<dbReference type="PROSITE" id="PS00375">
    <property type="entry name" value="UDPGT"/>
    <property type="match status" value="1"/>
</dbReference>
<evidence type="ECO:0000313" key="5">
    <source>
        <dbReference type="Proteomes" id="UP001515500"/>
    </source>
</evidence>
<evidence type="ECO:0000256" key="1">
    <source>
        <dbReference type="ARBA" id="ARBA00009995"/>
    </source>
</evidence>
<dbReference type="FunFam" id="3.40.50.2000:FF:000063">
    <property type="entry name" value="Glycosyltransferase"/>
    <property type="match status" value="1"/>
</dbReference>
<gene>
    <name evidence="6" type="primary">LOC120281769</name>
</gene>
<name>A0AB40CWL1_DIOCR</name>
<dbReference type="CDD" id="cd03784">
    <property type="entry name" value="GT1_Gtf-like"/>
    <property type="match status" value="1"/>
</dbReference>
<dbReference type="PANTHER" id="PTHR48047:SF19">
    <property type="entry name" value="GLYCOSYLTRANSFERASE"/>
    <property type="match status" value="1"/>
</dbReference>
<sequence length="486" mass="55034">MAFAGEGGSDGQRKLRVFFIPFFAASHIIPMTELACLFAGHPGVEPTIVTTPANANLIRPTLDHHAASGCHVHLLLHPFPSVDLPASVENLSTVSAEESWKIYKAVELCRDIHHKLLTHHVPDAIIADIPYWWTTDIAGELGIPRITFHVVGVFPQIIMNNLAKNRVHDNVPNDSHPFTIPDLPGPSITMVKSELPEFLRLHDHVTHAWDNMKRSQLESYGVVVNTFYELEREYCDLFKVVDSQRAWFVGPLALRGKREVEASFNKERCMRWLEKKEVGSVVFVCFGSWYHFKDEQLRELALGLEGSGKDFIWVVRGDDEKMKMEWMPEGYEERVKEKGLVVKGWVPQAAILGHEGVGVFMTHCGWNSVLEGLSFGKPVLTWPLVFDQFINERFLVEVLKVGVRVWDGFRSSSENDKDKVVVPAEAIARAMKKFSESNEEEMKKRAVQWKEIAGDAVEEGGSSYKDLNCLINELLMFNKKKKNGSQ</sequence>
<dbReference type="InterPro" id="IPR002213">
    <property type="entry name" value="UDP_glucos_trans"/>
</dbReference>
<dbReference type="Proteomes" id="UP001515500">
    <property type="component" value="Chromosome 18"/>
</dbReference>
<proteinExistence type="inferred from homology"/>
<dbReference type="AlphaFoldDB" id="A0AB40CWL1"/>
<dbReference type="GO" id="GO:0035251">
    <property type="term" value="F:UDP-glucosyltransferase activity"/>
    <property type="evidence" value="ECO:0007669"/>
    <property type="project" value="TreeGrafter"/>
</dbReference>
<keyword evidence="5" id="KW-1185">Reference proteome</keyword>
<organism evidence="5 6">
    <name type="scientific">Dioscorea cayennensis subsp. rotundata</name>
    <name type="common">White Guinea yam</name>
    <name type="synonym">Dioscorea rotundata</name>
    <dbReference type="NCBI Taxonomy" id="55577"/>
    <lineage>
        <taxon>Eukaryota</taxon>
        <taxon>Viridiplantae</taxon>
        <taxon>Streptophyta</taxon>
        <taxon>Embryophyta</taxon>
        <taxon>Tracheophyta</taxon>
        <taxon>Spermatophyta</taxon>
        <taxon>Magnoliopsida</taxon>
        <taxon>Liliopsida</taxon>
        <taxon>Dioscoreales</taxon>
        <taxon>Dioscoreaceae</taxon>
        <taxon>Dioscorea</taxon>
    </lineage>
</organism>
<keyword evidence="2 3" id="KW-0808">Transferase</keyword>
<dbReference type="Pfam" id="PF00201">
    <property type="entry name" value="UDPGT"/>
    <property type="match status" value="1"/>
</dbReference>
<dbReference type="SUPFAM" id="SSF53756">
    <property type="entry name" value="UDP-Glycosyltransferase/glycogen phosphorylase"/>
    <property type="match status" value="1"/>
</dbReference>
<dbReference type="EC" id="2.4.1.-" evidence="4"/>
<evidence type="ECO:0000256" key="2">
    <source>
        <dbReference type="ARBA" id="ARBA00022679"/>
    </source>
</evidence>